<sequence>MAPTGTNLYGKHYHPFMDVAAEPLTTFKSPKWLVQGIRDAFQAHRRIAEECGLLHGDISAGNILVAQDGRGVLTDWDISGSVNDKDIARRGTWLFMSSRILQDQDRIHDAQDDMESFVHVLIYVALAHIPHTFISSAMHPTLSDLINDIFFEASRRQSGTYIGDERWSEENQQWKRKSKSPENLLEREDNQRANIPPSKSKSSSKRTRETTGDLERTNRVSSQSIVMNQYQNQKIKGDAGTMLE</sequence>
<protein>
    <submittedName>
        <fullName evidence="1">Uncharacterized protein</fullName>
    </submittedName>
</protein>
<keyword evidence="2" id="KW-1185">Reference proteome</keyword>
<accession>A0ACB7ZXD2</accession>
<dbReference type="EMBL" id="MU268216">
    <property type="protein sequence ID" value="KAH7905327.1"/>
    <property type="molecule type" value="Genomic_DNA"/>
</dbReference>
<proteinExistence type="predicted"/>
<gene>
    <name evidence="1" type="ORF">BJ138DRAFT_1183701</name>
</gene>
<reference evidence="1" key="1">
    <citation type="journal article" date="2021" name="New Phytol.">
        <title>Evolutionary innovations through gain and loss of genes in the ectomycorrhizal Boletales.</title>
        <authorList>
            <person name="Wu G."/>
            <person name="Miyauchi S."/>
            <person name="Morin E."/>
            <person name="Kuo A."/>
            <person name="Drula E."/>
            <person name="Varga T."/>
            <person name="Kohler A."/>
            <person name="Feng B."/>
            <person name="Cao Y."/>
            <person name="Lipzen A."/>
            <person name="Daum C."/>
            <person name="Hundley H."/>
            <person name="Pangilinan J."/>
            <person name="Johnson J."/>
            <person name="Barry K."/>
            <person name="LaButti K."/>
            <person name="Ng V."/>
            <person name="Ahrendt S."/>
            <person name="Min B."/>
            <person name="Choi I.G."/>
            <person name="Park H."/>
            <person name="Plett J.M."/>
            <person name="Magnuson J."/>
            <person name="Spatafora J.W."/>
            <person name="Nagy L.G."/>
            <person name="Henrissat B."/>
            <person name="Grigoriev I.V."/>
            <person name="Yang Z.L."/>
            <person name="Xu J."/>
            <person name="Martin F.M."/>
        </authorList>
    </citation>
    <scope>NUCLEOTIDE SEQUENCE</scope>
    <source>
        <strain evidence="1">ATCC 28755</strain>
    </source>
</reference>
<comment type="caution">
    <text evidence="1">The sequence shown here is derived from an EMBL/GenBank/DDBJ whole genome shotgun (WGS) entry which is preliminary data.</text>
</comment>
<organism evidence="1 2">
    <name type="scientific">Hygrophoropsis aurantiaca</name>
    <dbReference type="NCBI Taxonomy" id="72124"/>
    <lineage>
        <taxon>Eukaryota</taxon>
        <taxon>Fungi</taxon>
        <taxon>Dikarya</taxon>
        <taxon>Basidiomycota</taxon>
        <taxon>Agaricomycotina</taxon>
        <taxon>Agaricomycetes</taxon>
        <taxon>Agaricomycetidae</taxon>
        <taxon>Boletales</taxon>
        <taxon>Coniophorineae</taxon>
        <taxon>Hygrophoropsidaceae</taxon>
        <taxon>Hygrophoropsis</taxon>
    </lineage>
</organism>
<evidence type="ECO:0000313" key="2">
    <source>
        <dbReference type="Proteomes" id="UP000790377"/>
    </source>
</evidence>
<dbReference type="Proteomes" id="UP000790377">
    <property type="component" value="Unassembled WGS sequence"/>
</dbReference>
<evidence type="ECO:0000313" key="1">
    <source>
        <dbReference type="EMBL" id="KAH7905327.1"/>
    </source>
</evidence>
<name>A0ACB7ZXD2_9AGAM</name>